<evidence type="ECO:0000256" key="10">
    <source>
        <dbReference type="ARBA" id="ARBA00023139"/>
    </source>
</evidence>
<keyword evidence="5" id="KW-1003">Cell membrane</keyword>
<dbReference type="GO" id="GO:0012501">
    <property type="term" value="P:programmed cell death"/>
    <property type="evidence" value="ECO:0007669"/>
    <property type="project" value="UniProtKB-KW"/>
</dbReference>
<reference evidence="14 15" key="1">
    <citation type="submission" date="2024-06" db="EMBL/GenBank/DDBJ databases">
        <authorList>
            <person name="Pan Q."/>
            <person name="Wen M."/>
            <person name="Jouanno E."/>
            <person name="Zahm M."/>
            <person name="Klopp C."/>
            <person name="Cabau C."/>
            <person name="Louis A."/>
            <person name="Berthelot C."/>
            <person name="Parey E."/>
            <person name="Roest Crollius H."/>
            <person name="Montfort J."/>
            <person name="Robinson-Rechavi M."/>
            <person name="Bouchez O."/>
            <person name="Lampietro C."/>
            <person name="Lopez Roques C."/>
            <person name="Donnadieu C."/>
            <person name="Postlethwait J."/>
            <person name="Bobe J."/>
            <person name="Verreycken H."/>
            <person name="Guiguen Y."/>
        </authorList>
    </citation>
    <scope>NUCLEOTIDE SEQUENCE [LARGE SCALE GENOMIC DNA]</scope>
    <source>
        <strain evidence="14">Up_M1</strain>
        <tissue evidence="14">Testis</tissue>
    </source>
</reference>
<dbReference type="Pfam" id="PF04598">
    <property type="entry name" value="Gasdermin"/>
    <property type="match status" value="1"/>
</dbReference>
<proteinExistence type="inferred from homology"/>
<evidence type="ECO:0000256" key="8">
    <source>
        <dbReference type="ARBA" id="ARBA00022692"/>
    </source>
</evidence>
<evidence type="ECO:0008006" key="16">
    <source>
        <dbReference type="Google" id="ProtNLM"/>
    </source>
</evidence>
<comment type="subcellular location">
    <subcellularLocation>
        <location evidence="2">Cell membrane</location>
        <topology evidence="2">Multi-pass membrane protein</topology>
    </subcellularLocation>
    <subcellularLocation>
        <location evidence="1">Cytoplasm</location>
    </subcellularLocation>
</comment>
<comment type="caution">
    <text evidence="14">The sequence shown here is derived from an EMBL/GenBank/DDBJ whole genome shotgun (WGS) entry which is preliminary data.</text>
</comment>
<keyword evidence="11" id="KW-0449">Lipoprotein</keyword>
<evidence type="ECO:0000256" key="3">
    <source>
        <dbReference type="ARBA" id="ARBA00009279"/>
    </source>
</evidence>
<evidence type="ECO:0000256" key="1">
    <source>
        <dbReference type="ARBA" id="ARBA00004496"/>
    </source>
</evidence>
<protein>
    <recommendedName>
        <fullName evidence="16">Non-syndromic hearing impairment protein 5 homolog</fullName>
    </recommendedName>
</protein>
<keyword evidence="15" id="KW-1185">Reference proteome</keyword>
<dbReference type="PANTHER" id="PTHR15207">
    <property type="entry name" value="NONSYNDROMIC HEARING IMPAIRMENT PROTEIN"/>
    <property type="match status" value="1"/>
</dbReference>
<accession>A0ABD0XEH8</accession>
<dbReference type="GO" id="GO:0005886">
    <property type="term" value="C:plasma membrane"/>
    <property type="evidence" value="ECO:0007669"/>
    <property type="project" value="UniProtKB-SubCell"/>
</dbReference>
<name>A0ABD0XEH8_UMBPY</name>
<dbReference type="GO" id="GO:0005737">
    <property type="term" value="C:cytoplasm"/>
    <property type="evidence" value="ECO:0007669"/>
    <property type="project" value="UniProtKB-SubCell"/>
</dbReference>
<dbReference type="InterPro" id="IPR040460">
    <property type="entry name" value="Gasdermin_pore"/>
</dbReference>
<keyword evidence="7" id="KW-1210">Necrosis</keyword>
<evidence type="ECO:0000256" key="4">
    <source>
        <dbReference type="ARBA" id="ARBA00022452"/>
    </source>
</evidence>
<evidence type="ECO:0000256" key="5">
    <source>
        <dbReference type="ARBA" id="ARBA00022475"/>
    </source>
</evidence>
<keyword evidence="8" id="KW-0812">Transmembrane</keyword>
<keyword evidence="6" id="KW-0963">Cytoplasm</keyword>
<evidence type="ECO:0000256" key="6">
    <source>
        <dbReference type="ARBA" id="ARBA00022490"/>
    </source>
</evidence>
<dbReference type="EMBL" id="JAGEUA010000004">
    <property type="protein sequence ID" value="KAL0985452.1"/>
    <property type="molecule type" value="Genomic_DNA"/>
</dbReference>
<dbReference type="AlphaFoldDB" id="A0ABD0XEH8"/>
<dbReference type="PANTHER" id="PTHR15207:SF3">
    <property type="entry name" value="DEAFNESS, AUTOSOMAL DOMINANT 5-RELATED"/>
    <property type="match status" value="1"/>
</dbReference>
<comment type="similarity">
    <text evidence="3">Belongs to the gasdermin family.</text>
</comment>
<evidence type="ECO:0000259" key="12">
    <source>
        <dbReference type="Pfam" id="PF04598"/>
    </source>
</evidence>
<keyword evidence="4" id="KW-1134">Transmembrane beta strand</keyword>
<dbReference type="InterPro" id="IPR042377">
    <property type="entry name" value="GSDME"/>
</dbReference>
<evidence type="ECO:0000256" key="2">
    <source>
        <dbReference type="ARBA" id="ARBA00004651"/>
    </source>
</evidence>
<evidence type="ECO:0000256" key="11">
    <source>
        <dbReference type="ARBA" id="ARBA00023288"/>
    </source>
</evidence>
<feature type="domain" description="Gasdermin PUB" evidence="13">
    <location>
        <begin position="314"/>
        <end position="485"/>
    </location>
</feature>
<feature type="domain" description="Gasdermin pore forming" evidence="12">
    <location>
        <begin position="36"/>
        <end position="288"/>
    </location>
</feature>
<dbReference type="Proteomes" id="UP001557470">
    <property type="component" value="Unassembled WGS sequence"/>
</dbReference>
<dbReference type="InterPro" id="IPR041263">
    <property type="entry name" value="Gasdermin_PUB"/>
</dbReference>
<keyword evidence="10" id="KW-0564">Palmitate</keyword>
<gene>
    <name evidence="14" type="ORF">UPYG_G00157050</name>
</gene>
<evidence type="ECO:0000256" key="9">
    <source>
        <dbReference type="ARBA" id="ARBA00023136"/>
    </source>
</evidence>
<evidence type="ECO:0000256" key="7">
    <source>
        <dbReference type="ARBA" id="ARBA00022590"/>
    </source>
</evidence>
<keyword evidence="9" id="KW-0472">Membrane</keyword>
<dbReference type="Pfam" id="PF17708">
    <property type="entry name" value="Gasdermin_C"/>
    <property type="match status" value="1"/>
</dbReference>
<evidence type="ECO:0000313" key="15">
    <source>
        <dbReference type="Proteomes" id="UP001557470"/>
    </source>
</evidence>
<organism evidence="14 15">
    <name type="scientific">Umbra pygmaea</name>
    <name type="common">Eastern mudminnow</name>
    <dbReference type="NCBI Taxonomy" id="75934"/>
    <lineage>
        <taxon>Eukaryota</taxon>
        <taxon>Metazoa</taxon>
        <taxon>Chordata</taxon>
        <taxon>Craniata</taxon>
        <taxon>Vertebrata</taxon>
        <taxon>Euteleostomi</taxon>
        <taxon>Actinopterygii</taxon>
        <taxon>Neopterygii</taxon>
        <taxon>Teleostei</taxon>
        <taxon>Protacanthopterygii</taxon>
        <taxon>Esociformes</taxon>
        <taxon>Umbridae</taxon>
        <taxon>Umbra</taxon>
    </lineage>
</organism>
<sequence>MSQVTKHIYNPLEPQGPEIYRSALNRTRADSQMIVTAIKSMLRDIDKDGSLIPVSSLNDNSDKLNLLSLVVKTKPRLGCFWMKPKYKSKGFTLIDVLKPGDPKALSPSFKKTDLVDHSGTFGDKKELNAHGKVEGLFADFKLNMGLNISCDFEVSFGKLTKEEVEVKTLLNHSKDRCLDMTHPMVKQSCVKPRTVLCVLVERIMTSDPCLVMQKVQKGGNMSAKVNISSDPIDFEKACLKQGVSKQIDSKVSLKIPEYTVIAFSLIELWVKRDGKFELCLLSDKGGFEQVKPDIEFEEDGRILGGNFDANSFLDLNQELENLSDHFQLLSVLPVDTRSSLLQLLRDAIEDRQSVSVLESVLDQICDGDTPDLSDLEDSERKTIQAIVDLVNQVFKDITETRSSVFSAIHLVLSAMDEMPDEGLFMLGSCCSPSVLKALNILVQHVAAGDTETLPLRDMAALTEDDKLYERIQCLFDLSNITLKRDKDILRAEMKDQPGYISLVMCIAVKGLASLV</sequence>
<evidence type="ECO:0000313" key="14">
    <source>
        <dbReference type="EMBL" id="KAL0985452.1"/>
    </source>
</evidence>
<evidence type="ECO:0000259" key="13">
    <source>
        <dbReference type="Pfam" id="PF17708"/>
    </source>
</evidence>